<evidence type="ECO:0000313" key="1">
    <source>
        <dbReference type="EMBL" id="GIY59711.1"/>
    </source>
</evidence>
<proteinExistence type="predicted"/>
<protein>
    <submittedName>
        <fullName evidence="1">Uncharacterized protein</fullName>
    </submittedName>
</protein>
<comment type="caution">
    <text evidence="1">The sequence shown here is derived from an EMBL/GenBank/DDBJ whole genome shotgun (WGS) entry which is preliminary data.</text>
</comment>
<dbReference type="Proteomes" id="UP001054945">
    <property type="component" value="Unassembled WGS sequence"/>
</dbReference>
<sequence length="81" mass="9006">MLCFIGNVFNDSPLRGIDFIVGYAYPRGILRGFPLELQGVAKTYSRTRKSALMSAKIEYGASCNRRSIAVQEPVTYQQGTL</sequence>
<accession>A0AAV4UP99</accession>
<keyword evidence="2" id="KW-1185">Reference proteome</keyword>
<dbReference type="AlphaFoldDB" id="A0AAV4UP99"/>
<organism evidence="1 2">
    <name type="scientific">Caerostris extrusa</name>
    <name type="common">Bark spider</name>
    <name type="synonym">Caerostris bankana</name>
    <dbReference type="NCBI Taxonomy" id="172846"/>
    <lineage>
        <taxon>Eukaryota</taxon>
        <taxon>Metazoa</taxon>
        <taxon>Ecdysozoa</taxon>
        <taxon>Arthropoda</taxon>
        <taxon>Chelicerata</taxon>
        <taxon>Arachnida</taxon>
        <taxon>Araneae</taxon>
        <taxon>Araneomorphae</taxon>
        <taxon>Entelegynae</taxon>
        <taxon>Araneoidea</taxon>
        <taxon>Araneidae</taxon>
        <taxon>Caerostris</taxon>
    </lineage>
</organism>
<evidence type="ECO:0000313" key="2">
    <source>
        <dbReference type="Proteomes" id="UP001054945"/>
    </source>
</evidence>
<gene>
    <name evidence="1" type="ORF">CEXT_434391</name>
</gene>
<dbReference type="EMBL" id="BPLR01013233">
    <property type="protein sequence ID" value="GIY59711.1"/>
    <property type="molecule type" value="Genomic_DNA"/>
</dbReference>
<name>A0AAV4UP99_CAEEX</name>
<reference evidence="1 2" key="1">
    <citation type="submission" date="2021-06" db="EMBL/GenBank/DDBJ databases">
        <title>Caerostris extrusa draft genome.</title>
        <authorList>
            <person name="Kono N."/>
            <person name="Arakawa K."/>
        </authorList>
    </citation>
    <scope>NUCLEOTIDE SEQUENCE [LARGE SCALE GENOMIC DNA]</scope>
</reference>